<dbReference type="Proteomes" id="UP001445076">
    <property type="component" value="Unassembled WGS sequence"/>
</dbReference>
<accession>A0AAW0YIU4</accession>
<comment type="caution">
    <text evidence="2">The sequence shown here is derived from an EMBL/GenBank/DDBJ whole genome shotgun (WGS) entry which is preliminary data.</text>
</comment>
<dbReference type="AlphaFoldDB" id="A0AAW0YIU4"/>
<feature type="region of interest" description="Disordered" evidence="1">
    <location>
        <begin position="364"/>
        <end position="417"/>
    </location>
</feature>
<feature type="compositionally biased region" description="Low complexity" evidence="1">
    <location>
        <begin position="153"/>
        <end position="171"/>
    </location>
</feature>
<feature type="compositionally biased region" description="Basic and acidic residues" evidence="1">
    <location>
        <begin position="364"/>
        <end position="393"/>
    </location>
</feature>
<feature type="region of interest" description="Disordered" evidence="1">
    <location>
        <begin position="552"/>
        <end position="621"/>
    </location>
</feature>
<reference evidence="2 3" key="1">
    <citation type="journal article" date="2024" name="BMC Genomics">
        <title>Genome assembly of redclaw crayfish (Cherax quadricarinatus) provides insights into its immune adaptation and hypoxia tolerance.</title>
        <authorList>
            <person name="Liu Z."/>
            <person name="Zheng J."/>
            <person name="Li H."/>
            <person name="Fang K."/>
            <person name="Wang S."/>
            <person name="He J."/>
            <person name="Zhou D."/>
            <person name="Weng S."/>
            <person name="Chi M."/>
            <person name="Gu Z."/>
            <person name="He J."/>
            <person name="Li F."/>
            <person name="Wang M."/>
        </authorList>
    </citation>
    <scope>NUCLEOTIDE SEQUENCE [LARGE SCALE GENOMIC DNA]</scope>
    <source>
        <strain evidence="2">ZL_2023a</strain>
    </source>
</reference>
<feature type="compositionally biased region" description="Acidic residues" evidence="1">
    <location>
        <begin position="118"/>
        <end position="129"/>
    </location>
</feature>
<dbReference type="EMBL" id="JARKIK010000006">
    <property type="protein sequence ID" value="KAK8751401.1"/>
    <property type="molecule type" value="Genomic_DNA"/>
</dbReference>
<feature type="compositionally biased region" description="Basic and acidic residues" evidence="1">
    <location>
        <begin position="103"/>
        <end position="117"/>
    </location>
</feature>
<feature type="region of interest" description="Disordered" evidence="1">
    <location>
        <begin position="451"/>
        <end position="532"/>
    </location>
</feature>
<feature type="compositionally biased region" description="Pro residues" evidence="1">
    <location>
        <begin position="612"/>
        <end position="621"/>
    </location>
</feature>
<evidence type="ECO:0000313" key="2">
    <source>
        <dbReference type="EMBL" id="KAK8751401.1"/>
    </source>
</evidence>
<feature type="region of interest" description="Disordered" evidence="1">
    <location>
        <begin position="45"/>
        <end position="351"/>
    </location>
</feature>
<sequence>MKLRYDFDTTQKSYRTFPQKVAHSTGLADRWSILRWCCPFCLEKPRSRSRKSSGVPVIRITRPRSPDSDPDSEDESEERRSASVGSSGGVRTQDTVKCHRVSKRDNDSTDLLSHDSNEGSEEFGVNEEENVLRGCDSDSIVSKESVRSKESVLSKSSVKSKSSITESVKSKSFVKAKISKDSRTKSKESFKNSHDSLRDKEAVKDKSRSSVRKIFKHLKRGSSAVTSPSGSVKGDKHTYPSGNVRGDKHTSVKHTSIKSSSVADSDKMDIAMAKTSTSRIRGGAHEQKTRKSMTLDGRGRGVETLVAAKSQVEGEGIGDRGSRWSTLDGRNSRRDVTEAADAATPEEKSGVSLYQSTVAWEVRKVTEEEEEVARTRDPRKGNCNEEMKDDRDSTNTAALEGEGEISTPTSPEDVMEEVTFKSREKLETETLERIKEKEEGMWQVRVAGVAGFKSCPPETLQKDKGDTSSSDHQYHLADNTTDESGVGMDDGVGRKSGSPSPLAGSMGRTSGRDSIASHHTSSSTDNSCLTHPDDDIERLLQLSEKKTNCLTPLGLASHHGPSHLKLLSRPRLLPRPHSFYPSTPPACPHLLPPTSSAPPTPSSHPHLLPPTSSAPPTPSSH</sequence>
<evidence type="ECO:0000256" key="1">
    <source>
        <dbReference type="SAM" id="MobiDB-lite"/>
    </source>
</evidence>
<feature type="compositionally biased region" description="Pro residues" evidence="1">
    <location>
        <begin position="582"/>
        <end position="602"/>
    </location>
</feature>
<protein>
    <submittedName>
        <fullName evidence="2">Uncharacterized protein</fullName>
    </submittedName>
</protein>
<feature type="compositionally biased region" description="Basic and acidic residues" evidence="1">
    <location>
        <begin position="178"/>
        <end position="208"/>
    </location>
</feature>
<feature type="non-terminal residue" evidence="2">
    <location>
        <position position="621"/>
    </location>
</feature>
<feature type="compositionally biased region" description="Low complexity" evidence="1">
    <location>
        <begin position="82"/>
        <end position="91"/>
    </location>
</feature>
<proteinExistence type="predicted"/>
<keyword evidence="3" id="KW-1185">Reference proteome</keyword>
<feature type="compositionally biased region" description="Basic residues" evidence="1">
    <location>
        <begin position="209"/>
        <end position="220"/>
    </location>
</feature>
<evidence type="ECO:0000313" key="3">
    <source>
        <dbReference type="Proteomes" id="UP001445076"/>
    </source>
</evidence>
<gene>
    <name evidence="2" type="ORF">OTU49_014622</name>
</gene>
<organism evidence="2 3">
    <name type="scientific">Cherax quadricarinatus</name>
    <name type="common">Australian red claw crayfish</name>
    <dbReference type="NCBI Taxonomy" id="27406"/>
    <lineage>
        <taxon>Eukaryota</taxon>
        <taxon>Metazoa</taxon>
        <taxon>Ecdysozoa</taxon>
        <taxon>Arthropoda</taxon>
        <taxon>Crustacea</taxon>
        <taxon>Multicrustacea</taxon>
        <taxon>Malacostraca</taxon>
        <taxon>Eumalacostraca</taxon>
        <taxon>Eucarida</taxon>
        <taxon>Decapoda</taxon>
        <taxon>Pleocyemata</taxon>
        <taxon>Astacidea</taxon>
        <taxon>Parastacoidea</taxon>
        <taxon>Parastacidae</taxon>
        <taxon>Cherax</taxon>
    </lineage>
</organism>
<feature type="compositionally biased region" description="Polar residues" evidence="1">
    <location>
        <begin position="517"/>
        <end position="529"/>
    </location>
</feature>
<name>A0AAW0YIU4_CHEQU</name>
<feature type="compositionally biased region" description="Basic residues" evidence="1">
    <location>
        <begin position="560"/>
        <end position="574"/>
    </location>
</feature>